<proteinExistence type="predicted"/>
<gene>
    <name evidence="1" type="ORF">JOD17_001413</name>
</gene>
<evidence type="ECO:0008006" key="3">
    <source>
        <dbReference type="Google" id="ProtNLM"/>
    </source>
</evidence>
<dbReference type="Pfam" id="PF10055">
    <property type="entry name" value="DUF2292"/>
    <property type="match status" value="1"/>
</dbReference>
<reference evidence="1 2" key="1">
    <citation type="submission" date="2021-01" db="EMBL/GenBank/DDBJ databases">
        <title>Genomic Encyclopedia of Type Strains, Phase IV (KMG-IV): sequencing the most valuable type-strain genomes for metagenomic binning, comparative biology and taxonomic classification.</title>
        <authorList>
            <person name="Goeker M."/>
        </authorList>
    </citation>
    <scope>NUCLEOTIDE SEQUENCE [LARGE SCALE GENOMIC DNA]</scope>
    <source>
        <strain evidence="1 2">DSM 25540</strain>
    </source>
</reference>
<dbReference type="InterPro" id="IPR018743">
    <property type="entry name" value="DUF2292"/>
</dbReference>
<dbReference type="EMBL" id="JAFBEC010000003">
    <property type="protein sequence ID" value="MBM7632320.1"/>
    <property type="molecule type" value="Genomic_DNA"/>
</dbReference>
<organism evidence="1 2">
    <name type="scientific">Geomicrobium sediminis</name>
    <dbReference type="NCBI Taxonomy" id="1347788"/>
    <lineage>
        <taxon>Bacteria</taxon>
        <taxon>Bacillati</taxon>
        <taxon>Bacillota</taxon>
        <taxon>Bacilli</taxon>
        <taxon>Bacillales</taxon>
        <taxon>Geomicrobium</taxon>
    </lineage>
</organism>
<name>A0ABS2PB62_9BACL</name>
<dbReference type="Proteomes" id="UP000741863">
    <property type="component" value="Unassembled WGS sequence"/>
</dbReference>
<dbReference type="RefSeq" id="WP_081833716.1">
    <property type="nucleotide sequence ID" value="NZ_JAFBEC010000003.1"/>
</dbReference>
<keyword evidence="2" id="KW-1185">Reference proteome</keyword>
<comment type="caution">
    <text evidence="1">The sequence shown here is derived from an EMBL/GenBank/DDBJ whole genome shotgun (WGS) entry which is preliminary data.</text>
</comment>
<accession>A0ABS2PB62</accession>
<evidence type="ECO:0000313" key="1">
    <source>
        <dbReference type="EMBL" id="MBM7632320.1"/>
    </source>
</evidence>
<sequence>MSASHPQIEEVKETVEQMLATLQYGSVTIIVQDGHVVQIDKNEKHRIK</sequence>
<evidence type="ECO:0000313" key="2">
    <source>
        <dbReference type="Proteomes" id="UP000741863"/>
    </source>
</evidence>
<protein>
    <recommendedName>
        <fullName evidence="3">DUF2292 domain-containing protein</fullName>
    </recommendedName>
</protein>